<dbReference type="Proteomes" id="UP000266188">
    <property type="component" value="Unassembled WGS sequence"/>
</dbReference>
<dbReference type="OrthoDB" id="4177740at2759"/>
<evidence type="ECO:0000313" key="1">
    <source>
        <dbReference type="EMBL" id="RJE16750.1"/>
    </source>
</evidence>
<dbReference type="AlphaFoldDB" id="A0A3A2Z1Y7"/>
<comment type="caution">
    <text evidence="1">The sequence shown here is derived from an EMBL/GenBank/DDBJ whole genome shotgun (WGS) entry which is preliminary data.</text>
</comment>
<sequence>PGIPDRRGARYTERLGLEERFLVPCVYDMFSKRKPHQILLMASDHPVEEDCLLRSEVLAMTTFMRWKMLSMQREQSLVYP</sequence>
<organism evidence="1 2">
    <name type="scientific">Aspergillus sclerotialis</name>
    <dbReference type="NCBI Taxonomy" id="2070753"/>
    <lineage>
        <taxon>Eukaryota</taxon>
        <taxon>Fungi</taxon>
        <taxon>Dikarya</taxon>
        <taxon>Ascomycota</taxon>
        <taxon>Pezizomycotina</taxon>
        <taxon>Eurotiomycetes</taxon>
        <taxon>Eurotiomycetidae</taxon>
        <taxon>Eurotiales</taxon>
        <taxon>Aspergillaceae</taxon>
        <taxon>Aspergillus</taxon>
        <taxon>Aspergillus subgen. Polypaecilum</taxon>
    </lineage>
</organism>
<keyword evidence="2" id="KW-1185">Reference proteome</keyword>
<feature type="non-terminal residue" evidence="1">
    <location>
        <position position="1"/>
    </location>
</feature>
<name>A0A3A2Z1Y7_9EURO</name>
<feature type="non-terminal residue" evidence="1">
    <location>
        <position position="80"/>
    </location>
</feature>
<proteinExistence type="predicted"/>
<evidence type="ECO:0000313" key="2">
    <source>
        <dbReference type="Proteomes" id="UP000266188"/>
    </source>
</evidence>
<accession>A0A3A2Z1Y7</accession>
<protein>
    <submittedName>
        <fullName evidence="1">Uncharacterized protein</fullName>
    </submittedName>
</protein>
<dbReference type="EMBL" id="MVGC01002880">
    <property type="protein sequence ID" value="RJE16750.1"/>
    <property type="molecule type" value="Genomic_DNA"/>
</dbReference>
<gene>
    <name evidence="1" type="ORF">PHISCL_10913</name>
</gene>
<reference evidence="2" key="1">
    <citation type="submission" date="2017-02" db="EMBL/GenBank/DDBJ databases">
        <authorList>
            <person name="Tafer H."/>
            <person name="Lopandic K."/>
        </authorList>
    </citation>
    <scope>NUCLEOTIDE SEQUENCE [LARGE SCALE GENOMIC DNA]</scope>
    <source>
        <strain evidence="2">CBS 366.77</strain>
    </source>
</reference>